<accession>A0A1D8KJP5</accession>
<dbReference type="EMBL" id="KU686198">
    <property type="protein sequence ID" value="AOV58833.1"/>
    <property type="molecule type" value="Genomic_DNA"/>
</dbReference>
<protein>
    <submittedName>
        <fullName evidence="1">Uncharacterized protein</fullName>
    </submittedName>
</protein>
<name>A0A1D8KJP5_9CAUD</name>
<proteinExistence type="predicted"/>
<gene>
    <name evidence="1" type="ORF">T040910_089</name>
</gene>
<reference evidence="1 2" key="1">
    <citation type="journal article" date="2016" name="Virology">
        <title>The genomic content and context of auxiliary metabolic genes in marine cyanomyoviruses.</title>
        <authorList>
            <person name="Crummett L.T."/>
            <person name="Puxty R.J."/>
            <person name="Weihe C."/>
            <person name="Marston M.F."/>
            <person name="Martiny J.B."/>
        </authorList>
    </citation>
    <scope>NUCLEOTIDE SEQUENCE [LARGE SCALE GENOMIC DNA]</scope>
    <source>
        <strain evidence="1">0910TB04</strain>
    </source>
</reference>
<organism evidence="1 2">
    <name type="scientific">Synechococcus phage S-CAM3</name>
    <dbReference type="NCBI Taxonomy" id="1883366"/>
    <lineage>
        <taxon>Viruses</taxon>
        <taxon>Duplodnaviria</taxon>
        <taxon>Heunggongvirae</taxon>
        <taxon>Uroviricota</taxon>
        <taxon>Caudoviricetes</taxon>
        <taxon>Pantevenvirales</taxon>
        <taxon>Kyanoviridae</taxon>
        <taxon>Charybdisvirus</taxon>
        <taxon>Charybdisvirus scam3</taxon>
    </lineage>
</organism>
<dbReference type="Proteomes" id="UP000240804">
    <property type="component" value="Segment"/>
</dbReference>
<evidence type="ECO:0000313" key="2">
    <source>
        <dbReference type="Proteomes" id="UP000240804"/>
    </source>
</evidence>
<sequence>MTLRNVPNSYTLEQQRQEINTIAVDLDTVVDGVQTFTGDKTFSNNVSFSDSVVANFGDDADLKLYYDATVGIETSFIDSDALQIRSSTDISDLYATFLKDGPVELYYDGSKKFGTSATGASVIGTFTADGVEIGGDISINDSDKILFGADNDMSLYHSGVHGFLENGTGNLYLRSSAGTSIHIEPAAGADSIVANAGGSVQLHYNGSEKLETVNTGVTISGDILHNATNYTIFDNGNALFEDVEATSLHMKDDRPAHFGTNEDASLYYDNTSSDLRLDSEVGFHVRWYDTVNTQYEDQVVFSPFGGTSVYYQGAANPTVDVTNEVRIRGDVEIGDITNGSNLELHAGNNNKFKIFASSNEAYIRNTDNNGGTGGGGLNIAARTTLGLYSGGTGGSYITFVGDSNGAANLYHQTLLKLKTAADGVDITGTLDVSGNTTIGAPDVTNASTGGVEAFSSGQLRIQRDGSGDATDKRFQMYYGTSETASITAGGDATFAGNLTLSDDTKELTAQIIRPTTTGTSMRIGVSGNSIIVDSDTTLFQKVAFFPGTNYGLELGAFGTGTLSSTSVATGTNKFFRRYEEGTWTGTVSSTNANLSAATFVEGYYTRIGQFVYIEGEVSYTNTGNNSELGFTITPPFDMATDEDKGSVFCGSSYWSASRGFGGVVDNTSSNDNEIFVMLHQSQNDTGTTGICRFSLSYHAVP</sequence>
<evidence type="ECO:0000313" key="1">
    <source>
        <dbReference type="EMBL" id="AOV58833.1"/>
    </source>
</evidence>